<name>A0A5N6ZKT2_9EURO</name>
<gene>
    <name evidence="5" type="ORF">BDV28DRAFT_144893</name>
</gene>
<dbReference type="EMBL" id="ML739035">
    <property type="protein sequence ID" value="KAE8356770.1"/>
    <property type="molecule type" value="Genomic_DNA"/>
</dbReference>
<feature type="region of interest" description="Disordered" evidence="3">
    <location>
        <begin position="146"/>
        <end position="239"/>
    </location>
</feature>
<dbReference type="PANTHER" id="PTHR19965">
    <property type="entry name" value="RNA AND EXPORT FACTOR BINDING PROTEIN"/>
    <property type="match status" value="1"/>
</dbReference>
<sequence>MSGKLDKSLDEILVNRRQGARRRNRRSTQSKAAPAAVGGVKKSTKVAKPAGKAVQAGHPASTESKIMVSGLPSDVNEANIKEYFSKSAGPVKRVMLTYNQNGTSRGIASIVFSKPDTAAKAAKDLNGLLVDGRPMKIEVVVDASHAPDVPAPKPLGERVAQTKSQPKPATASKTADSARGRGRRGGRRGPKSNRPKPKTVEELDAEMVDYFSNENGGPAEGNAPVNGAVQQPANGGEDLGMAEISKKHQNATIAAVPPPDSLPDHGTPTETPAVLTTSAAADLSALRMTAALTHPIRYVIVAFPADDKSPVFRG</sequence>
<feature type="region of interest" description="Disordered" evidence="3">
    <location>
        <begin position="1"/>
        <end position="61"/>
    </location>
</feature>
<feature type="compositionally biased region" description="Polar residues" evidence="3">
    <location>
        <begin position="161"/>
        <end position="175"/>
    </location>
</feature>
<evidence type="ECO:0000256" key="1">
    <source>
        <dbReference type="ARBA" id="ARBA00022884"/>
    </source>
</evidence>
<dbReference type="OrthoDB" id="346839at2759"/>
<dbReference type="Pfam" id="PF13865">
    <property type="entry name" value="FoP_duplication"/>
    <property type="match status" value="1"/>
</dbReference>
<reference evidence="6" key="1">
    <citation type="submission" date="2019-04" db="EMBL/GenBank/DDBJ databases">
        <title>Friends and foes A comparative genomics studyof 23 Aspergillus species from section Flavi.</title>
        <authorList>
            <consortium name="DOE Joint Genome Institute"/>
            <person name="Kjaerbolling I."/>
            <person name="Vesth T."/>
            <person name="Frisvad J.C."/>
            <person name="Nybo J.L."/>
            <person name="Theobald S."/>
            <person name="Kildgaard S."/>
            <person name="Isbrandt T."/>
            <person name="Kuo A."/>
            <person name="Sato A."/>
            <person name="Lyhne E.K."/>
            <person name="Kogle M.E."/>
            <person name="Wiebenga A."/>
            <person name="Kun R.S."/>
            <person name="Lubbers R.J."/>
            <person name="Makela M.R."/>
            <person name="Barry K."/>
            <person name="Chovatia M."/>
            <person name="Clum A."/>
            <person name="Daum C."/>
            <person name="Haridas S."/>
            <person name="He G."/>
            <person name="LaButti K."/>
            <person name="Lipzen A."/>
            <person name="Mondo S."/>
            <person name="Riley R."/>
            <person name="Salamov A."/>
            <person name="Simmons B.A."/>
            <person name="Magnuson J.K."/>
            <person name="Henrissat B."/>
            <person name="Mortensen U.H."/>
            <person name="Larsen T.O."/>
            <person name="Devries R.P."/>
            <person name="Grigoriev I.V."/>
            <person name="Machida M."/>
            <person name="Baker S.E."/>
            <person name="Andersen M.R."/>
        </authorList>
    </citation>
    <scope>NUCLEOTIDE SEQUENCE [LARGE SCALE GENOMIC DNA]</scope>
    <source>
        <strain evidence="6">CBS 553.77</strain>
    </source>
</reference>
<dbReference type="PROSITE" id="PS50102">
    <property type="entry name" value="RRM"/>
    <property type="match status" value="1"/>
</dbReference>
<dbReference type="PANTHER" id="PTHR19965:SF35">
    <property type="entry name" value="RNA ANNEALING PROTEIN YRA1"/>
    <property type="match status" value="1"/>
</dbReference>
<organism evidence="5 6">
    <name type="scientific">Aspergillus coremiiformis</name>
    <dbReference type="NCBI Taxonomy" id="138285"/>
    <lineage>
        <taxon>Eukaryota</taxon>
        <taxon>Fungi</taxon>
        <taxon>Dikarya</taxon>
        <taxon>Ascomycota</taxon>
        <taxon>Pezizomycotina</taxon>
        <taxon>Eurotiomycetes</taxon>
        <taxon>Eurotiomycetidae</taxon>
        <taxon>Eurotiales</taxon>
        <taxon>Aspergillaceae</taxon>
        <taxon>Aspergillus</taxon>
        <taxon>Aspergillus subgen. Circumdati</taxon>
    </lineage>
</organism>
<dbReference type="Pfam" id="PF00076">
    <property type="entry name" value="RRM_1"/>
    <property type="match status" value="1"/>
</dbReference>
<keyword evidence="1 2" id="KW-0694">RNA-binding</keyword>
<evidence type="ECO:0000259" key="4">
    <source>
        <dbReference type="PROSITE" id="PS50102"/>
    </source>
</evidence>
<evidence type="ECO:0000256" key="2">
    <source>
        <dbReference type="PROSITE-ProRule" id="PRU00176"/>
    </source>
</evidence>
<dbReference type="InterPro" id="IPR035979">
    <property type="entry name" value="RBD_domain_sf"/>
</dbReference>
<dbReference type="SUPFAM" id="SSF54928">
    <property type="entry name" value="RNA-binding domain, RBD"/>
    <property type="match status" value="1"/>
</dbReference>
<dbReference type="SMART" id="SM01218">
    <property type="entry name" value="FoP_duplication"/>
    <property type="match status" value="1"/>
</dbReference>
<dbReference type="Gene3D" id="3.30.70.330">
    <property type="match status" value="1"/>
</dbReference>
<dbReference type="AlphaFoldDB" id="A0A5N6ZKT2"/>
<dbReference type="InterPro" id="IPR025715">
    <property type="entry name" value="FoP_C"/>
</dbReference>
<dbReference type="Proteomes" id="UP000327118">
    <property type="component" value="Unassembled WGS sequence"/>
</dbReference>
<keyword evidence="6" id="KW-1185">Reference proteome</keyword>
<dbReference type="InterPro" id="IPR051229">
    <property type="entry name" value="ALYREF_mRNA_export"/>
</dbReference>
<proteinExistence type="predicted"/>
<dbReference type="InterPro" id="IPR000504">
    <property type="entry name" value="RRM_dom"/>
</dbReference>
<dbReference type="InterPro" id="IPR012677">
    <property type="entry name" value="Nucleotide-bd_a/b_plait_sf"/>
</dbReference>
<protein>
    <recommendedName>
        <fullName evidence="4">RRM domain-containing protein</fullName>
    </recommendedName>
</protein>
<feature type="compositionally biased region" description="Low complexity" evidence="3">
    <location>
        <begin position="31"/>
        <end position="41"/>
    </location>
</feature>
<evidence type="ECO:0000256" key="3">
    <source>
        <dbReference type="SAM" id="MobiDB-lite"/>
    </source>
</evidence>
<feature type="compositionally biased region" description="Basic and acidic residues" evidence="3">
    <location>
        <begin position="1"/>
        <end position="14"/>
    </location>
</feature>
<dbReference type="GO" id="GO:0005634">
    <property type="term" value="C:nucleus"/>
    <property type="evidence" value="ECO:0007669"/>
    <property type="project" value="TreeGrafter"/>
</dbReference>
<evidence type="ECO:0000313" key="5">
    <source>
        <dbReference type="EMBL" id="KAE8356770.1"/>
    </source>
</evidence>
<dbReference type="GO" id="GO:0003729">
    <property type="term" value="F:mRNA binding"/>
    <property type="evidence" value="ECO:0007669"/>
    <property type="project" value="TreeGrafter"/>
</dbReference>
<accession>A0A5N6ZKT2</accession>
<feature type="domain" description="RRM" evidence="4">
    <location>
        <begin position="64"/>
        <end position="142"/>
    </location>
</feature>
<feature type="compositionally biased region" description="Basic residues" evidence="3">
    <location>
        <begin position="180"/>
        <end position="197"/>
    </location>
</feature>
<dbReference type="SMART" id="SM00360">
    <property type="entry name" value="RRM"/>
    <property type="match status" value="1"/>
</dbReference>
<feature type="compositionally biased region" description="Basic residues" evidence="3">
    <location>
        <begin position="18"/>
        <end position="28"/>
    </location>
</feature>
<evidence type="ECO:0000313" key="6">
    <source>
        <dbReference type="Proteomes" id="UP000327118"/>
    </source>
</evidence>